<evidence type="ECO:0000256" key="1">
    <source>
        <dbReference type="SAM" id="MobiDB-lite"/>
    </source>
</evidence>
<dbReference type="AlphaFoldDB" id="A0A1J1CEE8"/>
<reference evidence="2 3" key="1">
    <citation type="submission" date="2016-11" db="EMBL/GenBank/DDBJ databases">
        <title>Genomic analysis of Caldithrix abyssi and proposal of a novel bacterial phylum Caldithrichaeota.</title>
        <authorList>
            <person name="Kublanov I."/>
            <person name="Sigalova O."/>
            <person name="Gavrilov S."/>
            <person name="Lebedinsky A."/>
            <person name="Ivanova N."/>
            <person name="Daum C."/>
            <person name="Reddy T."/>
            <person name="Klenk H.P."/>
            <person name="Goker M."/>
            <person name="Reva O."/>
            <person name="Miroshnichenko M."/>
            <person name="Kyprides N."/>
            <person name="Woyke T."/>
            <person name="Gelfand M."/>
        </authorList>
    </citation>
    <scope>NUCLEOTIDE SEQUENCE [LARGE SCALE GENOMIC DNA]</scope>
    <source>
        <strain evidence="2 3">LF13</strain>
    </source>
</reference>
<sequence length="52" mass="6130">MHRLIVIKNQENLVILKIKVQKLSPGQRSRNQNQAQRAQSNFLADYANNRRK</sequence>
<accession>A0A1J1CEE8</accession>
<proteinExistence type="predicted"/>
<evidence type="ECO:0000313" key="3">
    <source>
        <dbReference type="Proteomes" id="UP000183868"/>
    </source>
</evidence>
<gene>
    <name evidence="2" type="ORF">Cabys_4035</name>
</gene>
<evidence type="ECO:0000313" key="2">
    <source>
        <dbReference type="EMBL" id="APF20780.1"/>
    </source>
</evidence>
<feature type="compositionally biased region" description="Low complexity" evidence="1">
    <location>
        <begin position="27"/>
        <end position="41"/>
    </location>
</feature>
<dbReference type="KEGG" id="caby:Cabys_4035"/>
<feature type="region of interest" description="Disordered" evidence="1">
    <location>
        <begin position="24"/>
        <end position="52"/>
    </location>
</feature>
<dbReference type="Proteomes" id="UP000183868">
    <property type="component" value="Chromosome"/>
</dbReference>
<protein>
    <submittedName>
        <fullName evidence="2">Uncharacterized protein</fullName>
    </submittedName>
</protein>
<name>A0A1J1CEE8_CALAY</name>
<dbReference type="EMBL" id="CP018099">
    <property type="protein sequence ID" value="APF20780.1"/>
    <property type="molecule type" value="Genomic_DNA"/>
</dbReference>
<organism evidence="2 3">
    <name type="scientific">Caldithrix abyssi DSM 13497</name>
    <dbReference type="NCBI Taxonomy" id="880073"/>
    <lineage>
        <taxon>Bacteria</taxon>
        <taxon>Pseudomonadati</taxon>
        <taxon>Calditrichota</taxon>
        <taxon>Calditrichia</taxon>
        <taxon>Calditrichales</taxon>
        <taxon>Calditrichaceae</taxon>
        <taxon>Caldithrix</taxon>
    </lineage>
</organism>